<evidence type="ECO:0000256" key="3">
    <source>
        <dbReference type="ARBA" id="ARBA00023239"/>
    </source>
</evidence>
<comment type="caution">
    <text evidence="4">The sequence shown here is derived from an EMBL/GenBank/DDBJ whole genome shotgun (WGS) entry which is preliminary data.</text>
</comment>
<evidence type="ECO:0000313" key="4">
    <source>
        <dbReference type="EMBL" id="KAJ7737434.1"/>
    </source>
</evidence>
<comment type="similarity">
    <text evidence="1">Belongs to the isocitrate lyase/PEP mutase superfamily. Isocitrate lyase family.</text>
</comment>
<evidence type="ECO:0000256" key="1">
    <source>
        <dbReference type="ARBA" id="ARBA00005704"/>
    </source>
</evidence>
<dbReference type="InterPro" id="IPR006254">
    <property type="entry name" value="Isocitrate_lyase"/>
</dbReference>
<dbReference type="GO" id="GO:0004451">
    <property type="term" value="F:isocitrate lyase activity"/>
    <property type="evidence" value="ECO:0007669"/>
    <property type="project" value="InterPro"/>
</dbReference>
<name>A0AAD7I8G4_9AGAR</name>
<evidence type="ECO:0000313" key="5">
    <source>
        <dbReference type="Proteomes" id="UP001215280"/>
    </source>
</evidence>
<dbReference type="EMBL" id="JARJLG010000143">
    <property type="protein sequence ID" value="KAJ7737434.1"/>
    <property type="molecule type" value="Genomic_DNA"/>
</dbReference>
<protein>
    <recommendedName>
        <fullName evidence="2">methylisocitrate lyase</fullName>
        <ecNumber evidence="2">4.1.3.30</ecNumber>
    </recommendedName>
</protein>
<keyword evidence="5" id="KW-1185">Reference proteome</keyword>
<dbReference type="GO" id="GO:0019752">
    <property type="term" value="P:carboxylic acid metabolic process"/>
    <property type="evidence" value="ECO:0007669"/>
    <property type="project" value="InterPro"/>
</dbReference>
<dbReference type="GO" id="GO:0046421">
    <property type="term" value="F:methylisocitrate lyase activity"/>
    <property type="evidence" value="ECO:0007669"/>
    <property type="project" value="UniProtKB-EC"/>
</dbReference>
<dbReference type="InterPro" id="IPR015813">
    <property type="entry name" value="Pyrv/PenolPyrv_kinase-like_dom"/>
</dbReference>
<dbReference type="EC" id="4.1.3.30" evidence="2"/>
<keyword evidence="3" id="KW-0456">Lyase</keyword>
<sequence>MRSPSIHYTIKQFAIEDKDTTSKLYLTAVDGKSNSEARDIATDRPQQTHIWHWDLPRTREGCYHVTGGVEPAVKQAMAFAPFVDLI</sequence>
<evidence type="ECO:0000256" key="2">
    <source>
        <dbReference type="ARBA" id="ARBA00012260"/>
    </source>
</evidence>
<proteinExistence type="inferred from homology"/>
<dbReference type="Proteomes" id="UP001215280">
    <property type="component" value="Unassembled WGS sequence"/>
</dbReference>
<organism evidence="4 5">
    <name type="scientific">Mycena maculata</name>
    <dbReference type="NCBI Taxonomy" id="230809"/>
    <lineage>
        <taxon>Eukaryota</taxon>
        <taxon>Fungi</taxon>
        <taxon>Dikarya</taxon>
        <taxon>Basidiomycota</taxon>
        <taxon>Agaricomycotina</taxon>
        <taxon>Agaricomycetes</taxon>
        <taxon>Agaricomycetidae</taxon>
        <taxon>Agaricales</taxon>
        <taxon>Marasmiineae</taxon>
        <taxon>Mycenaceae</taxon>
        <taxon>Mycena</taxon>
    </lineage>
</organism>
<dbReference type="SUPFAM" id="SSF51621">
    <property type="entry name" value="Phosphoenolpyruvate/pyruvate domain"/>
    <property type="match status" value="1"/>
</dbReference>
<dbReference type="Pfam" id="PF00463">
    <property type="entry name" value="ICL"/>
    <property type="match status" value="1"/>
</dbReference>
<dbReference type="AlphaFoldDB" id="A0AAD7I8G4"/>
<accession>A0AAD7I8G4</accession>
<reference evidence="4" key="1">
    <citation type="submission" date="2023-03" db="EMBL/GenBank/DDBJ databases">
        <title>Massive genome expansion in bonnet fungi (Mycena s.s.) driven by repeated elements and novel gene families across ecological guilds.</title>
        <authorList>
            <consortium name="Lawrence Berkeley National Laboratory"/>
            <person name="Harder C.B."/>
            <person name="Miyauchi S."/>
            <person name="Viragh M."/>
            <person name="Kuo A."/>
            <person name="Thoen E."/>
            <person name="Andreopoulos B."/>
            <person name="Lu D."/>
            <person name="Skrede I."/>
            <person name="Drula E."/>
            <person name="Henrissat B."/>
            <person name="Morin E."/>
            <person name="Kohler A."/>
            <person name="Barry K."/>
            <person name="LaButti K."/>
            <person name="Morin E."/>
            <person name="Salamov A."/>
            <person name="Lipzen A."/>
            <person name="Mereny Z."/>
            <person name="Hegedus B."/>
            <person name="Baldrian P."/>
            <person name="Stursova M."/>
            <person name="Weitz H."/>
            <person name="Taylor A."/>
            <person name="Grigoriev I.V."/>
            <person name="Nagy L.G."/>
            <person name="Martin F."/>
            <person name="Kauserud H."/>
        </authorList>
    </citation>
    <scope>NUCLEOTIDE SEQUENCE</scope>
    <source>
        <strain evidence="4">CBHHK188m</strain>
    </source>
</reference>
<gene>
    <name evidence="4" type="ORF">DFH07DRAFT_966487</name>
</gene>